<sequence length="323" mass="36524">MDSTSQSTTDIQQHQQPSESNILTAPTNRDGLKVLPSQFDRCEVNDLIELVASMLDRLITHNDQIPLNPTCLTRFHSRSPPSIPIKDYLDRIYRYAHVEPICLISILQHIDQICERLINFTICSLTVHRFSITSVTVSCKSICDSFYSNSRYAKVGGIALAEMNLLEREFLIAIDYNLKTSLEVLNRYYLSLVQSHPNYTLQSSSTYQINRSITTLASSDNQQSQEEVIDERSSDSKNCSKSDIGEHMIKKIEEESECGCGAERGSVTAKSSDQSNRDYEGRLVTKDQKEVMGCEREGTIDKNSSEHQNNIIISTDCTQDDEE</sequence>
<dbReference type="GO" id="GO:0005634">
    <property type="term" value="C:nucleus"/>
    <property type="evidence" value="ECO:0007669"/>
    <property type="project" value="TreeGrafter"/>
</dbReference>
<dbReference type="GO" id="GO:0019901">
    <property type="term" value="F:protein kinase binding"/>
    <property type="evidence" value="ECO:0007669"/>
    <property type="project" value="InterPro"/>
</dbReference>
<gene>
    <name evidence="2" type="ORF">PPACK8108_LOCUS24111</name>
</gene>
<organism evidence="2 3">
    <name type="scientific">Phakopsora pachyrhizi</name>
    <name type="common">Asian soybean rust disease fungus</name>
    <dbReference type="NCBI Taxonomy" id="170000"/>
    <lineage>
        <taxon>Eukaryota</taxon>
        <taxon>Fungi</taxon>
        <taxon>Dikarya</taxon>
        <taxon>Basidiomycota</taxon>
        <taxon>Pucciniomycotina</taxon>
        <taxon>Pucciniomycetes</taxon>
        <taxon>Pucciniales</taxon>
        <taxon>Phakopsoraceae</taxon>
        <taxon>Phakopsora</taxon>
    </lineage>
</organism>
<dbReference type="GO" id="GO:0000307">
    <property type="term" value="C:cyclin-dependent protein kinase holoenzyme complex"/>
    <property type="evidence" value="ECO:0007669"/>
    <property type="project" value="TreeGrafter"/>
</dbReference>
<feature type="region of interest" description="Disordered" evidence="1">
    <location>
        <begin position="298"/>
        <end position="323"/>
    </location>
</feature>
<keyword evidence="3" id="KW-1185">Reference proteome</keyword>
<dbReference type="AlphaFoldDB" id="A0AAV0BRP6"/>
<evidence type="ECO:0000313" key="2">
    <source>
        <dbReference type="EMBL" id="CAH7689052.1"/>
    </source>
</evidence>
<dbReference type="InterPro" id="IPR013922">
    <property type="entry name" value="Cyclin_PHO80-like"/>
</dbReference>
<evidence type="ECO:0000313" key="3">
    <source>
        <dbReference type="Proteomes" id="UP001153365"/>
    </source>
</evidence>
<comment type="caution">
    <text evidence="2">The sequence shown here is derived from an EMBL/GenBank/DDBJ whole genome shotgun (WGS) entry which is preliminary data.</text>
</comment>
<dbReference type="CDD" id="cd20558">
    <property type="entry name" value="CYCLIN_ScPCL7-like"/>
    <property type="match status" value="1"/>
</dbReference>
<dbReference type="PANTHER" id="PTHR15615:SF117">
    <property type="entry name" value="PHO85 CYCLIN PHO80"/>
    <property type="match status" value="1"/>
</dbReference>
<dbReference type="EMBL" id="CALTRL010006041">
    <property type="protein sequence ID" value="CAH7689052.1"/>
    <property type="molecule type" value="Genomic_DNA"/>
</dbReference>
<name>A0AAV0BRP6_PHAPC</name>
<feature type="compositionally biased region" description="Polar residues" evidence="1">
    <location>
        <begin position="306"/>
        <end position="317"/>
    </location>
</feature>
<feature type="region of interest" description="Disordered" evidence="1">
    <location>
        <begin position="1"/>
        <end position="27"/>
    </location>
</feature>
<feature type="compositionally biased region" description="Basic and acidic residues" evidence="1">
    <location>
        <begin position="275"/>
        <end position="284"/>
    </location>
</feature>
<dbReference type="Proteomes" id="UP001153365">
    <property type="component" value="Unassembled WGS sequence"/>
</dbReference>
<protein>
    <submittedName>
        <fullName evidence="2">Cyclin-domain-containing protein</fullName>
    </submittedName>
</protein>
<feature type="compositionally biased region" description="Basic and acidic residues" evidence="1">
    <location>
        <begin position="230"/>
        <end position="242"/>
    </location>
</feature>
<dbReference type="Gene3D" id="1.10.472.10">
    <property type="entry name" value="Cyclin-like"/>
    <property type="match status" value="1"/>
</dbReference>
<dbReference type="Pfam" id="PF08613">
    <property type="entry name" value="Cyclin"/>
    <property type="match status" value="1"/>
</dbReference>
<dbReference type="PANTHER" id="PTHR15615">
    <property type="match status" value="1"/>
</dbReference>
<evidence type="ECO:0000256" key="1">
    <source>
        <dbReference type="SAM" id="MobiDB-lite"/>
    </source>
</evidence>
<dbReference type="GO" id="GO:0016538">
    <property type="term" value="F:cyclin-dependent protein serine/threonine kinase regulator activity"/>
    <property type="evidence" value="ECO:0007669"/>
    <property type="project" value="TreeGrafter"/>
</dbReference>
<feature type="region of interest" description="Disordered" evidence="1">
    <location>
        <begin position="219"/>
        <end position="242"/>
    </location>
</feature>
<accession>A0AAV0BRP6</accession>
<proteinExistence type="predicted"/>
<feature type="region of interest" description="Disordered" evidence="1">
    <location>
        <begin position="263"/>
        <end position="284"/>
    </location>
</feature>
<reference evidence="2" key="1">
    <citation type="submission" date="2022-06" db="EMBL/GenBank/DDBJ databases">
        <authorList>
            <consortium name="SYNGENTA / RWTH Aachen University"/>
        </authorList>
    </citation>
    <scope>NUCLEOTIDE SEQUENCE</scope>
</reference>